<dbReference type="AlphaFoldDB" id="A0A6I9THR2"/>
<keyword evidence="2" id="KW-0812">Transmembrane</keyword>
<gene>
    <name evidence="4" type="primary">LOC105166848</name>
</gene>
<feature type="compositionally biased region" description="Basic residues" evidence="1">
    <location>
        <begin position="298"/>
        <end position="314"/>
    </location>
</feature>
<dbReference type="PANTHER" id="PTHR37198">
    <property type="entry name" value="NUCLEOLIN"/>
    <property type="match status" value="1"/>
</dbReference>
<accession>A0A6I9THR2</accession>
<feature type="region of interest" description="Disordered" evidence="1">
    <location>
        <begin position="298"/>
        <end position="344"/>
    </location>
</feature>
<protein>
    <submittedName>
        <fullName evidence="4">Uncharacterized protein LOC105166848 isoform X1</fullName>
    </submittedName>
</protein>
<name>A0A6I9THR2_SESIN</name>
<feature type="compositionally biased region" description="Basic and acidic residues" evidence="1">
    <location>
        <begin position="329"/>
        <end position="344"/>
    </location>
</feature>
<feature type="region of interest" description="Disordered" evidence="1">
    <location>
        <begin position="266"/>
        <end position="286"/>
    </location>
</feature>
<evidence type="ECO:0000256" key="2">
    <source>
        <dbReference type="SAM" id="Phobius"/>
    </source>
</evidence>
<dbReference type="Proteomes" id="UP000504604">
    <property type="component" value="Linkage group LG7"/>
</dbReference>
<feature type="compositionally biased region" description="Basic and acidic residues" evidence="1">
    <location>
        <begin position="384"/>
        <end position="401"/>
    </location>
</feature>
<dbReference type="FunCoup" id="A0A6I9THR2">
    <property type="interactions" value="57"/>
</dbReference>
<feature type="compositionally biased region" description="Basic and acidic residues" evidence="1">
    <location>
        <begin position="368"/>
        <end position="377"/>
    </location>
</feature>
<feature type="region of interest" description="Disordered" evidence="1">
    <location>
        <begin position="366"/>
        <end position="401"/>
    </location>
</feature>
<evidence type="ECO:0000256" key="1">
    <source>
        <dbReference type="SAM" id="MobiDB-lite"/>
    </source>
</evidence>
<dbReference type="KEGG" id="sind:105166848"/>
<feature type="transmembrane region" description="Helical" evidence="2">
    <location>
        <begin position="63"/>
        <end position="86"/>
    </location>
</feature>
<evidence type="ECO:0000313" key="3">
    <source>
        <dbReference type="Proteomes" id="UP000504604"/>
    </source>
</evidence>
<keyword evidence="2" id="KW-0472">Membrane</keyword>
<dbReference type="PANTHER" id="PTHR37198:SF1">
    <property type="entry name" value="NUCLEOLIN"/>
    <property type="match status" value="1"/>
</dbReference>
<dbReference type="InParanoid" id="A0A6I9THR2"/>
<proteinExistence type="predicted"/>
<keyword evidence="3" id="KW-1185">Reference proteome</keyword>
<sequence length="597" mass="65972">MELDPSVEWEIVNYSPSFEEEDGEAEAEKTRLGWVLSAGLSVGRKLVITGFVVSSVPLVLPSLVVISALGFAFSVPFGVVFASYACTQKVMSQLLPSPAAPIQTMETGLADEEAEEEEVVPSRVDLEEKEEREAVKDGVEMRIELVDDDFRVRDEAGKERETGLGSAGEFRDHDVGYLEREDDELLNINVKSGGVDEVEIERQLVVESNEDNEKSVLVNGVGPDAGIGDSAMEIDDYAVVAQELGETAQDDARFTLPISQVGTDDLLEDEGKNNVGNREDREKVLEEKDEQVEKTLTRVKGKAKDKNRRAKGMKPAKEENFDVIRVPQKRKEPNGDEEHERLSGKKMELLEETRISTENNLNMGQVDVEGKKERIEDDPSSVLSEKEQTDGEKPVMPRNEYLDVKQPVLPEGHRDALLIDDAGNVDVSTEKEHEPISLKEMQDFQSVREDTVADASYKMDKGTNVTLGMVAENNNQSRMVADDGGYSVEVAAITGTPALKHDEAAPVELEEGKDAGAGYSGLHSDEELSRDEDIWKKIDAIRVIVGFNAPRRVSYVEELKALYLFTGIEPPSSSMDSSDTLQFSNKLNFLMSVIGLK</sequence>
<organism evidence="3 4">
    <name type="scientific">Sesamum indicum</name>
    <name type="common">Oriental sesame</name>
    <name type="synonym">Sesamum orientale</name>
    <dbReference type="NCBI Taxonomy" id="4182"/>
    <lineage>
        <taxon>Eukaryota</taxon>
        <taxon>Viridiplantae</taxon>
        <taxon>Streptophyta</taxon>
        <taxon>Embryophyta</taxon>
        <taxon>Tracheophyta</taxon>
        <taxon>Spermatophyta</taxon>
        <taxon>Magnoliopsida</taxon>
        <taxon>eudicotyledons</taxon>
        <taxon>Gunneridae</taxon>
        <taxon>Pentapetalae</taxon>
        <taxon>asterids</taxon>
        <taxon>lamiids</taxon>
        <taxon>Lamiales</taxon>
        <taxon>Pedaliaceae</taxon>
        <taxon>Sesamum</taxon>
    </lineage>
</organism>
<dbReference type="OrthoDB" id="1933309at2759"/>
<evidence type="ECO:0000313" key="4">
    <source>
        <dbReference type="RefSeq" id="XP_011084640.1"/>
    </source>
</evidence>
<feature type="compositionally biased region" description="Basic and acidic residues" evidence="1">
    <location>
        <begin position="269"/>
        <end position="286"/>
    </location>
</feature>
<reference evidence="4" key="1">
    <citation type="submission" date="2025-08" db="UniProtKB">
        <authorList>
            <consortium name="RefSeq"/>
        </authorList>
    </citation>
    <scope>IDENTIFICATION</scope>
</reference>
<dbReference type="RefSeq" id="XP_011084640.1">
    <property type="nucleotide sequence ID" value="XM_011086338.2"/>
</dbReference>
<dbReference type="GeneID" id="105166848"/>
<keyword evidence="2" id="KW-1133">Transmembrane helix</keyword>